<evidence type="ECO:0000256" key="11">
    <source>
        <dbReference type="ARBA" id="ARBA00022840"/>
    </source>
</evidence>
<dbReference type="InterPro" id="IPR043129">
    <property type="entry name" value="ATPase_NBD"/>
</dbReference>
<evidence type="ECO:0000256" key="3">
    <source>
        <dbReference type="ARBA" id="ARBA00004496"/>
    </source>
</evidence>
<keyword evidence="11 16" id="KW-0067">ATP-binding</keyword>
<evidence type="ECO:0000313" key="18">
    <source>
        <dbReference type="Proteomes" id="UP000183687"/>
    </source>
</evidence>
<sequence length="262" mass="27552">MLLAVDCGNTQTTLGVFDNEGTLVHQWRMATNTADTKDQLHSLLHSYFAMVGMSLSDVTHAAIASVVPVLSQEWQALLCRILDTKPLIIDAHLDCGLSVALDNPYELGADRIANAVAARTRYGAPVIVVDFGTATNIDVVDSTGAFVGGSIMPGLMLSAQALFSRAAKLSSVPLIAPKHALGSNTETAVQSGLILGSAAMVEGLVGRIQTELAERHPHAQRAQVVATGGLAATVSKATAVFDVVDADLTIYGIYQICKQQQV</sequence>
<comment type="function">
    <text evidence="16">Catalyzes the phosphorylation of pantothenate (Pan), the first step in CoA biosynthesis.</text>
</comment>
<dbReference type="Proteomes" id="UP000183687">
    <property type="component" value="Unassembled WGS sequence"/>
</dbReference>
<comment type="caution">
    <text evidence="16">Lacks conserved residue(s) required for the propagation of feature annotation.</text>
</comment>
<organism evidence="17 18">
    <name type="scientific">Atopobium minutum</name>
    <dbReference type="NCBI Taxonomy" id="1381"/>
    <lineage>
        <taxon>Bacteria</taxon>
        <taxon>Bacillati</taxon>
        <taxon>Actinomycetota</taxon>
        <taxon>Coriobacteriia</taxon>
        <taxon>Coriobacteriales</taxon>
        <taxon>Atopobiaceae</taxon>
        <taxon>Atopobium</taxon>
    </lineage>
</organism>
<evidence type="ECO:0000313" key="17">
    <source>
        <dbReference type="EMBL" id="SEB64652.1"/>
    </source>
</evidence>
<dbReference type="AlphaFoldDB" id="A0AB38A6D5"/>
<dbReference type="GO" id="GO:0015937">
    <property type="term" value="P:coenzyme A biosynthetic process"/>
    <property type="evidence" value="ECO:0007669"/>
    <property type="project" value="UniProtKB-UniRule"/>
</dbReference>
<evidence type="ECO:0000256" key="5">
    <source>
        <dbReference type="ARBA" id="ARBA00011738"/>
    </source>
</evidence>
<feature type="binding site" evidence="16">
    <location>
        <begin position="108"/>
        <end position="111"/>
    </location>
    <ligand>
        <name>substrate</name>
    </ligand>
</feature>
<feature type="binding site" evidence="16">
    <location>
        <position position="185"/>
    </location>
    <ligand>
        <name>substrate</name>
    </ligand>
</feature>
<dbReference type="NCBIfam" id="TIGR00671">
    <property type="entry name" value="baf"/>
    <property type="match status" value="1"/>
</dbReference>
<comment type="caution">
    <text evidence="17">The sequence shown here is derived from an EMBL/GenBank/DDBJ whole genome shotgun (WGS) entry which is preliminary data.</text>
</comment>
<keyword evidence="9 16" id="KW-0547">Nucleotide-binding</keyword>
<evidence type="ECO:0000256" key="8">
    <source>
        <dbReference type="ARBA" id="ARBA00022679"/>
    </source>
</evidence>
<keyword evidence="12 16" id="KW-0630">Potassium</keyword>
<feature type="binding site" evidence="16">
    <location>
        <position position="130"/>
    </location>
    <ligand>
        <name>K(+)</name>
        <dbReference type="ChEBI" id="CHEBI:29103"/>
    </ligand>
</feature>
<evidence type="ECO:0000256" key="13">
    <source>
        <dbReference type="ARBA" id="ARBA00022993"/>
    </source>
</evidence>
<dbReference type="GO" id="GO:0005524">
    <property type="term" value="F:ATP binding"/>
    <property type="evidence" value="ECO:0007669"/>
    <property type="project" value="UniProtKB-UniRule"/>
</dbReference>
<keyword evidence="8 16" id="KW-0808">Transferase</keyword>
<keyword evidence="7 16" id="KW-0963">Cytoplasm</keyword>
<evidence type="ECO:0000256" key="4">
    <source>
        <dbReference type="ARBA" id="ARBA00005225"/>
    </source>
</evidence>
<evidence type="ECO:0000256" key="14">
    <source>
        <dbReference type="ARBA" id="ARBA00038036"/>
    </source>
</evidence>
<comment type="catalytic activity">
    <reaction evidence="1 16">
        <text>(R)-pantothenate + ATP = (R)-4'-phosphopantothenate + ADP + H(+)</text>
        <dbReference type="Rhea" id="RHEA:16373"/>
        <dbReference type="ChEBI" id="CHEBI:10986"/>
        <dbReference type="ChEBI" id="CHEBI:15378"/>
        <dbReference type="ChEBI" id="CHEBI:29032"/>
        <dbReference type="ChEBI" id="CHEBI:30616"/>
        <dbReference type="ChEBI" id="CHEBI:456216"/>
        <dbReference type="EC" id="2.7.1.33"/>
    </reaction>
</comment>
<dbReference type="InterPro" id="IPR004619">
    <property type="entry name" value="Type_III_PanK"/>
</dbReference>
<name>A0AB38A6D5_9ACTN</name>
<evidence type="ECO:0000256" key="16">
    <source>
        <dbReference type="HAMAP-Rule" id="MF_01274"/>
    </source>
</evidence>
<comment type="similarity">
    <text evidence="14 16">Belongs to the type III pantothenate kinase family.</text>
</comment>
<comment type="subunit">
    <text evidence="5 16">Homodimer.</text>
</comment>
<comment type="subcellular location">
    <subcellularLocation>
        <location evidence="3 16">Cytoplasm</location>
    </subcellularLocation>
</comment>
<comment type="pathway">
    <text evidence="4 16">Cofactor biosynthesis; coenzyme A biosynthesis; CoA from (R)-pantothenate: step 1/5.</text>
</comment>
<evidence type="ECO:0000256" key="12">
    <source>
        <dbReference type="ARBA" id="ARBA00022958"/>
    </source>
</evidence>
<gene>
    <name evidence="16" type="primary">coaX</name>
    <name evidence="17" type="ORF">SAMN04489746_0801</name>
</gene>
<comment type="cofactor">
    <cofactor evidence="2">
        <name>K(+)</name>
        <dbReference type="ChEBI" id="CHEBI:29103"/>
    </cofactor>
</comment>
<dbReference type="EMBL" id="FNSH01000001">
    <property type="protein sequence ID" value="SEB64652.1"/>
    <property type="molecule type" value="Genomic_DNA"/>
</dbReference>
<keyword evidence="13 16" id="KW-0173">Coenzyme A biosynthesis</keyword>
<dbReference type="Gene3D" id="3.30.420.40">
    <property type="match status" value="2"/>
</dbReference>
<evidence type="ECO:0000256" key="1">
    <source>
        <dbReference type="ARBA" id="ARBA00001206"/>
    </source>
</evidence>
<comment type="cofactor">
    <cofactor evidence="16">
        <name>NH4(+)</name>
        <dbReference type="ChEBI" id="CHEBI:28938"/>
    </cofactor>
    <cofactor evidence="16">
        <name>K(+)</name>
        <dbReference type="ChEBI" id="CHEBI:29103"/>
    </cofactor>
    <text evidence="16">A monovalent cation. Ammonium or potassium.</text>
</comment>
<feature type="binding site" evidence="16">
    <location>
        <begin position="6"/>
        <end position="13"/>
    </location>
    <ligand>
        <name>ATP</name>
        <dbReference type="ChEBI" id="CHEBI:30616"/>
    </ligand>
</feature>
<keyword evidence="10 16" id="KW-0418">Kinase</keyword>
<reference evidence="17 18" key="1">
    <citation type="submission" date="2016-10" db="EMBL/GenBank/DDBJ databases">
        <authorList>
            <person name="Varghese N."/>
            <person name="Submissions S."/>
        </authorList>
    </citation>
    <scope>NUCLEOTIDE SEQUENCE [LARGE SCALE GENOMIC DNA]</scope>
    <source>
        <strain evidence="17 18">DSM 20586</strain>
    </source>
</reference>
<dbReference type="CDD" id="cd24015">
    <property type="entry name" value="ASKHA_NBD_PanK-III"/>
    <property type="match status" value="1"/>
</dbReference>
<dbReference type="GO" id="GO:0004594">
    <property type="term" value="F:pantothenate kinase activity"/>
    <property type="evidence" value="ECO:0007669"/>
    <property type="project" value="UniProtKB-UniRule"/>
</dbReference>
<evidence type="ECO:0000256" key="10">
    <source>
        <dbReference type="ARBA" id="ARBA00022777"/>
    </source>
</evidence>
<dbReference type="GO" id="GO:0046872">
    <property type="term" value="F:metal ion binding"/>
    <property type="evidence" value="ECO:0007669"/>
    <property type="project" value="UniProtKB-KW"/>
</dbReference>
<protein>
    <recommendedName>
        <fullName evidence="15 16">Type III pantothenate kinase</fullName>
        <ecNumber evidence="6 16">2.7.1.33</ecNumber>
    </recommendedName>
    <alternativeName>
        <fullName evidence="16">PanK-III</fullName>
    </alternativeName>
    <alternativeName>
        <fullName evidence="16">Pantothenic acid kinase</fullName>
    </alternativeName>
</protein>
<dbReference type="NCBIfam" id="NF009855">
    <property type="entry name" value="PRK13321.1"/>
    <property type="match status" value="1"/>
</dbReference>
<evidence type="ECO:0000256" key="9">
    <source>
        <dbReference type="ARBA" id="ARBA00022741"/>
    </source>
</evidence>
<dbReference type="PANTHER" id="PTHR34265">
    <property type="entry name" value="TYPE III PANTOTHENATE KINASE"/>
    <property type="match status" value="1"/>
</dbReference>
<feature type="active site" description="Proton acceptor" evidence="16">
    <location>
        <position position="110"/>
    </location>
</feature>
<dbReference type="RefSeq" id="WP_002563107.1">
    <property type="nucleotide sequence ID" value="NZ_CALJSN010000007.1"/>
</dbReference>
<proteinExistence type="inferred from homology"/>
<evidence type="ECO:0000256" key="6">
    <source>
        <dbReference type="ARBA" id="ARBA00012102"/>
    </source>
</evidence>
<evidence type="ECO:0000256" key="7">
    <source>
        <dbReference type="ARBA" id="ARBA00022490"/>
    </source>
</evidence>
<dbReference type="SUPFAM" id="SSF53067">
    <property type="entry name" value="Actin-like ATPase domain"/>
    <property type="match status" value="2"/>
</dbReference>
<feature type="binding site" evidence="16">
    <location>
        <position position="133"/>
    </location>
    <ligand>
        <name>ATP</name>
        <dbReference type="ChEBI" id="CHEBI:30616"/>
    </ligand>
</feature>
<keyword evidence="16" id="KW-0479">Metal-binding</keyword>
<dbReference type="EC" id="2.7.1.33" evidence="6 16"/>
<evidence type="ECO:0000256" key="2">
    <source>
        <dbReference type="ARBA" id="ARBA00001958"/>
    </source>
</evidence>
<dbReference type="GO" id="GO:0005737">
    <property type="term" value="C:cytoplasm"/>
    <property type="evidence" value="ECO:0007669"/>
    <property type="project" value="UniProtKB-SubCell"/>
</dbReference>
<evidence type="ECO:0000256" key="15">
    <source>
        <dbReference type="ARBA" id="ARBA00040883"/>
    </source>
</evidence>
<dbReference type="HAMAP" id="MF_01274">
    <property type="entry name" value="Pantothen_kinase_3"/>
    <property type="match status" value="1"/>
</dbReference>
<dbReference type="Pfam" id="PF03309">
    <property type="entry name" value="Pan_kinase"/>
    <property type="match status" value="1"/>
</dbReference>
<accession>A0AB38A6D5</accession>
<dbReference type="PANTHER" id="PTHR34265:SF1">
    <property type="entry name" value="TYPE III PANTOTHENATE KINASE"/>
    <property type="match status" value="1"/>
</dbReference>